<protein>
    <recommendedName>
        <fullName evidence="5">Small-conductance mechanosensitive channel</fullName>
    </recommendedName>
</protein>
<dbReference type="Pfam" id="PF00924">
    <property type="entry name" value="MS_channel_2nd"/>
    <property type="match status" value="1"/>
</dbReference>
<feature type="transmembrane region" description="Helical" evidence="5">
    <location>
        <begin position="6"/>
        <end position="26"/>
    </location>
</feature>
<evidence type="ECO:0000256" key="2">
    <source>
        <dbReference type="ARBA" id="ARBA00022692"/>
    </source>
</evidence>
<keyword evidence="5" id="KW-0997">Cell inner membrane</keyword>
<dbReference type="PANTHER" id="PTHR30221:SF8">
    <property type="entry name" value="SMALL-CONDUCTANCE MECHANOSENSITIVE CHANNEL"/>
    <property type="match status" value="1"/>
</dbReference>
<keyword evidence="5" id="KW-0406">Ion transport</keyword>
<dbReference type="InterPro" id="IPR045275">
    <property type="entry name" value="MscS_archaea/bacteria_type"/>
</dbReference>
<dbReference type="Proteomes" id="UP000601768">
    <property type="component" value="Unassembled WGS sequence"/>
</dbReference>
<dbReference type="InterPro" id="IPR023408">
    <property type="entry name" value="MscS_beta-dom_sf"/>
</dbReference>
<name>A0A8J6J115_9ALTE</name>
<evidence type="ECO:0000313" key="8">
    <source>
        <dbReference type="Proteomes" id="UP000601768"/>
    </source>
</evidence>
<proteinExistence type="inferred from homology"/>
<reference evidence="7" key="2">
    <citation type="submission" date="2020-08" db="EMBL/GenBank/DDBJ databases">
        <authorList>
            <person name="Lai Q."/>
        </authorList>
    </citation>
    <scope>NUCLEOTIDE SEQUENCE</scope>
    <source>
        <strain evidence="7">S27-2</strain>
    </source>
</reference>
<evidence type="ECO:0000256" key="4">
    <source>
        <dbReference type="ARBA" id="ARBA00023136"/>
    </source>
</evidence>
<comment type="subunit">
    <text evidence="5">Homoheptamer.</text>
</comment>
<accession>A0A8J6J115</accession>
<feature type="transmembrane region" description="Helical" evidence="5">
    <location>
        <begin position="46"/>
        <end position="65"/>
    </location>
</feature>
<evidence type="ECO:0000256" key="5">
    <source>
        <dbReference type="RuleBase" id="RU369025"/>
    </source>
</evidence>
<dbReference type="SUPFAM" id="SSF50182">
    <property type="entry name" value="Sm-like ribonucleoproteins"/>
    <property type="match status" value="1"/>
</dbReference>
<reference evidence="7" key="1">
    <citation type="journal article" date="2018" name="Int. J. Syst. Evol. Microbiol.">
        <title>Neptunicella marina gen. nov., sp. nov., isolated from surface seawater.</title>
        <authorList>
            <person name="Liu X."/>
            <person name="Lai Q."/>
            <person name="Du Y."/>
            <person name="Zhang X."/>
            <person name="Liu Z."/>
            <person name="Sun F."/>
            <person name="Shao Z."/>
        </authorList>
    </citation>
    <scope>NUCLEOTIDE SEQUENCE</scope>
    <source>
        <strain evidence="7">S27-2</strain>
    </source>
</reference>
<dbReference type="EMBL" id="JACNEP010000024">
    <property type="protein sequence ID" value="MBC3767732.1"/>
    <property type="molecule type" value="Genomic_DNA"/>
</dbReference>
<keyword evidence="5" id="KW-0407">Ion channel</keyword>
<comment type="function">
    <text evidence="5">Mechanosensitive channel that participates in the regulation of osmotic pressure changes within the cell, opening in response to stretch forces in the membrane lipid bilayer, without the need for other proteins. Contributes to normal resistance to hypoosmotic shock. Forms an ion channel of 1.0 nanosiemens conductance with a slight preference for anions.</text>
</comment>
<evidence type="ECO:0000256" key="1">
    <source>
        <dbReference type="ARBA" id="ARBA00004370"/>
    </source>
</evidence>
<dbReference type="AlphaFoldDB" id="A0A8J6J115"/>
<dbReference type="PANTHER" id="PTHR30221">
    <property type="entry name" value="SMALL-CONDUCTANCE MECHANOSENSITIVE CHANNEL"/>
    <property type="match status" value="1"/>
</dbReference>
<keyword evidence="3 5" id="KW-1133">Transmembrane helix</keyword>
<dbReference type="Gene3D" id="2.30.30.60">
    <property type="match status" value="1"/>
</dbReference>
<keyword evidence="5" id="KW-1003">Cell membrane</keyword>
<keyword evidence="2 5" id="KW-0812">Transmembrane</keyword>
<dbReference type="InterPro" id="IPR006685">
    <property type="entry name" value="MscS_channel_2nd"/>
</dbReference>
<dbReference type="RefSeq" id="WP_186508369.1">
    <property type="nucleotide sequence ID" value="NZ_JACNEP010000024.1"/>
</dbReference>
<gene>
    <name evidence="7" type="ORF">H8B19_17775</name>
</gene>
<sequence>MNFDYLFIFAVIAGFLLTRKWLNMLFDRITATKQASLQRKLMVRQLLLVAHSIFFIIVGTLILGIDYGQFTVFLSSAFAILGVALFAQWSILSNVTAGVLMFFNFPYRVGDCIRVVNKDYDLVGIIEEISSFHVLIRHRNGELITYPNSLILQTPVIKLSEASTEMTDVIAKVSDTKNN</sequence>
<dbReference type="GO" id="GO:0008381">
    <property type="term" value="F:mechanosensitive monoatomic ion channel activity"/>
    <property type="evidence" value="ECO:0007669"/>
    <property type="project" value="InterPro"/>
</dbReference>
<organism evidence="7 8">
    <name type="scientific">Neptunicella marina</name>
    <dbReference type="NCBI Taxonomy" id="2125989"/>
    <lineage>
        <taxon>Bacteria</taxon>
        <taxon>Pseudomonadati</taxon>
        <taxon>Pseudomonadota</taxon>
        <taxon>Gammaproteobacteria</taxon>
        <taxon>Alteromonadales</taxon>
        <taxon>Alteromonadaceae</taxon>
        <taxon>Neptunicella</taxon>
    </lineage>
</organism>
<comment type="subcellular location">
    <subcellularLocation>
        <location evidence="5">Cell inner membrane</location>
        <topology evidence="5">Multi-pass membrane protein</topology>
    </subcellularLocation>
    <subcellularLocation>
        <location evidence="1">Membrane</location>
    </subcellularLocation>
</comment>
<dbReference type="InterPro" id="IPR010920">
    <property type="entry name" value="LSM_dom_sf"/>
</dbReference>
<comment type="caution">
    <text evidence="7">The sequence shown here is derived from an EMBL/GenBank/DDBJ whole genome shotgun (WGS) entry which is preliminary data.</text>
</comment>
<evidence type="ECO:0000259" key="6">
    <source>
        <dbReference type="Pfam" id="PF00924"/>
    </source>
</evidence>
<keyword evidence="4 5" id="KW-0472">Membrane</keyword>
<keyword evidence="5" id="KW-0813">Transport</keyword>
<feature type="transmembrane region" description="Helical" evidence="5">
    <location>
        <begin position="77"/>
        <end position="103"/>
    </location>
</feature>
<keyword evidence="8" id="KW-1185">Reference proteome</keyword>
<evidence type="ECO:0000313" key="7">
    <source>
        <dbReference type="EMBL" id="MBC3767732.1"/>
    </source>
</evidence>
<evidence type="ECO:0000256" key="3">
    <source>
        <dbReference type="ARBA" id="ARBA00022989"/>
    </source>
</evidence>
<comment type="caution">
    <text evidence="5">Lacks conserved residue(s) required for the propagation of feature annotation.</text>
</comment>
<feature type="domain" description="Mechanosensitive ion channel MscS" evidence="6">
    <location>
        <begin position="91"/>
        <end position="157"/>
    </location>
</feature>
<dbReference type="GO" id="GO:0005886">
    <property type="term" value="C:plasma membrane"/>
    <property type="evidence" value="ECO:0007669"/>
    <property type="project" value="UniProtKB-SubCell"/>
</dbReference>
<comment type="similarity">
    <text evidence="5">Belongs to the MscS (TC 1.A.23) family.</text>
</comment>